<dbReference type="InterPro" id="IPR045229">
    <property type="entry name" value="TPP_enz"/>
</dbReference>
<sequence>MSEQSTSLRASANGPQDMTPSEAFVETLAANGVTDMFGIMGSAFMDAMDIFAPAGIRLIPVVHEQGAGHMADGYARVSGRHGVVIGQNGPGISNCVTAIAAAYWAHSPVVIVTPEAGTMGIGLGGFQEANQLPMFQEFTKYQGHVTHPARMAEFTARCFDRAQAEMGPTQLNIPRDYFYGKVKVEIPQPRRLDRGAGGEQSLDDAAALIAQAKFPVIISGGGVVMADAIEECKALAERLGAPVVNSYLHNDSFPANHPLWCGPLGYQGSKAAMKLLSRADVVIALGSRLGPFGTLPQHGMDYWPKDAKIIQIDADHKMLGLVKKISVGICGDAKAAAVALTQRLEGRTLACDGSRGDRADQIATEKAAWEKELDDWTHERDAYSLDMIEEQKHEKPFSGGQYLHPRQVLRELEKAMPEDVMVSTDIGNINSVANSYLRFNKPRSFFAAMSWGNCGYAFPTIIGAKVAAPHRPAVSYAGDGAWGMSLMETMTCVRHNIPVTAVVFHNRQWGAEKKNQVDFYNRRFVAGELDNQSFAAIARAMGAEGITVDRLEEVGPALKRAIDMQMNEGKTTIIEIMCTRELGDPFRRDALSKPVRMLDKYKDYV</sequence>
<dbReference type="GO" id="GO:0030976">
    <property type="term" value="F:thiamine pyrophosphate binding"/>
    <property type="evidence" value="ECO:0007669"/>
    <property type="project" value="InterPro"/>
</dbReference>
<feature type="region of interest" description="Disordered" evidence="12">
    <location>
        <begin position="1"/>
        <end position="20"/>
    </location>
</feature>
<comment type="cofactor">
    <cofactor evidence="2">
        <name>thiamine diphosphate</name>
        <dbReference type="ChEBI" id="CHEBI:58937"/>
    </cofactor>
</comment>
<protein>
    <recommendedName>
        <fullName evidence="4 10">Sulfoacetaldehyde acetyltransferase</fullName>
        <ecNumber evidence="4 10">2.3.3.15</ecNumber>
    </recommendedName>
</protein>
<dbReference type="Gene3D" id="3.40.50.970">
    <property type="match status" value="2"/>
</dbReference>
<evidence type="ECO:0000256" key="10">
    <source>
        <dbReference type="NCBIfam" id="TIGR03457"/>
    </source>
</evidence>
<proteinExistence type="inferred from homology"/>
<comment type="cofactor">
    <cofactor evidence="1">
        <name>Mg(2+)</name>
        <dbReference type="ChEBI" id="CHEBI:18420"/>
    </cofactor>
</comment>
<evidence type="ECO:0000256" key="8">
    <source>
        <dbReference type="ARBA" id="ARBA00023052"/>
    </source>
</evidence>
<dbReference type="GO" id="GO:0000287">
    <property type="term" value="F:magnesium ion binding"/>
    <property type="evidence" value="ECO:0007669"/>
    <property type="project" value="InterPro"/>
</dbReference>
<dbReference type="EMBL" id="CABVQH010000001">
    <property type="protein sequence ID" value="VWC53175.1"/>
    <property type="molecule type" value="Genomic_DNA"/>
</dbReference>
<dbReference type="InterPro" id="IPR029035">
    <property type="entry name" value="DHS-like_NAD/FAD-binding_dom"/>
</dbReference>
<dbReference type="GO" id="GO:0050660">
    <property type="term" value="F:flavin adenine dinucleotide binding"/>
    <property type="evidence" value="ECO:0007669"/>
    <property type="project" value="TreeGrafter"/>
</dbReference>
<dbReference type="NCBIfam" id="NF005713">
    <property type="entry name" value="PRK07525.1"/>
    <property type="match status" value="1"/>
</dbReference>
<dbReference type="Pfam" id="PF00205">
    <property type="entry name" value="TPP_enzyme_M"/>
    <property type="match status" value="1"/>
</dbReference>
<dbReference type="GO" id="GO:0019529">
    <property type="term" value="P:taurine catabolic process"/>
    <property type="evidence" value="ECO:0007669"/>
    <property type="project" value="UniProtKB-UniRule"/>
</dbReference>
<evidence type="ECO:0000256" key="6">
    <source>
        <dbReference type="ARBA" id="ARBA00022723"/>
    </source>
</evidence>
<keyword evidence="9" id="KW-0012">Acyltransferase</keyword>
<evidence type="ECO:0000256" key="7">
    <source>
        <dbReference type="ARBA" id="ARBA00022842"/>
    </source>
</evidence>
<comment type="similarity">
    <text evidence="3 11">Belongs to the TPP enzyme family.</text>
</comment>
<evidence type="ECO:0000256" key="3">
    <source>
        <dbReference type="ARBA" id="ARBA00007812"/>
    </source>
</evidence>
<evidence type="ECO:0000256" key="9">
    <source>
        <dbReference type="ARBA" id="ARBA00023315"/>
    </source>
</evidence>
<name>A0A6P2SXQ8_BURL3</name>
<reference evidence="16 17" key="1">
    <citation type="submission" date="2019-09" db="EMBL/GenBank/DDBJ databases">
        <authorList>
            <person name="Depoorter E."/>
        </authorList>
    </citation>
    <scope>NUCLEOTIDE SEQUENCE [LARGE SCALE GENOMIC DNA]</scope>
    <source>
        <strain evidence="16">R-18109</strain>
    </source>
</reference>
<dbReference type="GO" id="GO:0005948">
    <property type="term" value="C:acetolactate synthase complex"/>
    <property type="evidence" value="ECO:0007669"/>
    <property type="project" value="TreeGrafter"/>
</dbReference>
<dbReference type="AlphaFoldDB" id="A0A6P2SXQ8"/>
<keyword evidence="5 16" id="KW-0808">Transferase</keyword>
<dbReference type="GO" id="GO:0009097">
    <property type="term" value="P:isoleucine biosynthetic process"/>
    <property type="evidence" value="ECO:0007669"/>
    <property type="project" value="TreeGrafter"/>
</dbReference>
<dbReference type="CDD" id="cd02013">
    <property type="entry name" value="TPP_Xsc_like"/>
    <property type="match status" value="1"/>
</dbReference>
<dbReference type="Proteomes" id="UP000494260">
    <property type="component" value="Unassembled WGS sequence"/>
</dbReference>
<dbReference type="InterPro" id="IPR017820">
    <property type="entry name" value="Sulphoacetald_Actrfrase"/>
</dbReference>
<evidence type="ECO:0000256" key="4">
    <source>
        <dbReference type="ARBA" id="ARBA00012971"/>
    </source>
</evidence>
<dbReference type="InterPro" id="IPR011766">
    <property type="entry name" value="TPP_enzyme_TPP-bd"/>
</dbReference>
<keyword evidence="8 11" id="KW-0786">Thiamine pyrophosphate</keyword>
<dbReference type="RefSeq" id="WP_174948899.1">
    <property type="nucleotide sequence ID" value="NZ_CABVQH010000001.1"/>
</dbReference>
<evidence type="ECO:0000259" key="14">
    <source>
        <dbReference type="Pfam" id="PF02775"/>
    </source>
</evidence>
<evidence type="ECO:0000259" key="15">
    <source>
        <dbReference type="Pfam" id="PF02776"/>
    </source>
</evidence>
<evidence type="ECO:0000256" key="11">
    <source>
        <dbReference type="RuleBase" id="RU362132"/>
    </source>
</evidence>
<evidence type="ECO:0000256" key="12">
    <source>
        <dbReference type="SAM" id="MobiDB-lite"/>
    </source>
</evidence>
<feature type="domain" description="Thiamine pyrophosphate enzyme TPP-binding" evidence="14">
    <location>
        <begin position="425"/>
        <end position="575"/>
    </location>
</feature>
<feature type="domain" description="Thiamine pyrophosphate enzyme N-terminal TPP-binding" evidence="15">
    <location>
        <begin position="18"/>
        <end position="133"/>
    </location>
</feature>
<dbReference type="GO" id="GO:0050487">
    <property type="term" value="F:sulfoacetaldehyde acetyltransferase activity"/>
    <property type="evidence" value="ECO:0007669"/>
    <property type="project" value="UniProtKB-UniRule"/>
</dbReference>
<accession>A0A6P2SXQ8</accession>
<dbReference type="PANTHER" id="PTHR18968">
    <property type="entry name" value="THIAMINE PYROPHOSPHATE ENZYMES"/>
    <property type="match status" value="1"/>
</dbReference>
<evidence type="ECO:0000313" key="16">
    <source>
        <dbReference type="EMBL" id="VWC53175.1"/>
    </source>
</evidence>
<keyword evidence="6" id="KW-0479">Metal-binding</keyword>
<dbReference type="CDD" id="cd07035">
    <property type="entry name" value="TPP_PYR_POX_like"/>
    <property type="match status" value="1"/>
</dbReference>
<dbReference type="Pfam" id="PF02775">
    <property type="entry name" value="TPP_enzyme_C"/>
    <property type="match status" value="1"/>
</dbReference>
<dbReference type="EC" id="2.3.3.15" evidence="4 10"/>
<feature type="domain" description="Thiamine pyrophosphate enzyme central" evidence="13">
    <location>
        <begin position="202"/>
        <end position="340"/>
    </location>
</feature>
<evidence type="ECO:0000256" key="2">
    <source>
        <dbReference type="ARBA" id="ARBA00001964"/>
    </source>
</evidence>
<evidence type="ECO:0000313" key="17">
    <source>
        <dbReference type="Proteomes" id="UP000494260"/>
    </source>
</evidence>
<dbReference type="GO" id="GO:0009099">
    <property type="term" value="P:L-valine biosynthetic process"/>
    <property type="evidence" value="ECO:0007669"/>
    <property type="project" value="TreeGrafter"/>
</dbReference>
<dbReference type="InterPro" id="IPR012000">
    <property type="entry name" value="Thiamin_PyroP_enz_cen_dom"/>
</dbReference>
<dbReference type="Pfam" id="PF02776">
    <property type="entry name" value="TPP_enzyme_N"/>
    <property type="match status" value="1"/>
</dbReference>
<dbReference type="SUPFAM" id="SSF52467">
    <property type="entry name" value="DHS-like NAD/FAD-binding domain"/>
    <property type="match status" value="1"/>
</dbReference>
<dbReference type="NCBIfam" id="TIGR03457">
    <property type="entry name" value="sulphoacet_xsc"/>
    <property type="match status" value="1"/>
</dbReference>
<feature type="compositionally biased region" description="Polar residues" evidence="12">
    <location>
        <begin position="1"/>
        <end position="19"/>
    </location>
</feature>
<dbReference type="InterPro" id="IPR012001">
    <property type="entry name" value="Thiamin_PyroP_enz_TPP-bd_dom"/>
</dbReference>
<keyword evidence="7" id="KW-0460">Magnesium</keyword>
<dbReference type="SUPFAM" id="SSF52518">
    <property type="entry name" value="Thiamin diphosphate-binding fold (THDP-binding)"/>
    <property type="match status" value="2"/>
</dbReference>
<evidence type="ECO:0000256" key="1">
    <source>
        <dbReference type="ARBA" id="ARBA00001946"/>
    </source>
</evidence>
<dbReference type="Gene3D" id="3.40.50.1220">
    <property type="entry name" value="TPP-binding domain"/>
    <property type="match status" value="1"/>
</dbReference>
<gene>
    <name evidence="16" type="ORF">BLA18109_00417</name>
</gene>
<evidence type="ECO:0000256" key="5">
    <source>
        <dbReference type="ARBA" id="ARBA00022679"/>
    </source>
</evidence>
<evidence type="ECO:0000259" key="13">
    <source>
        <dbReference type="Pfam" id="PF00205"/>
    </source>
</evidence>
<dbReference type="PANTHER" id="PTHR18968:SF166">
    <property type="entry name" value="2-HYDROXYACYL-COA LYASE 2"/>
    <property type="match status" value="1"/>
</dbReference>
<organism evidence="16 17">
    <name type="scientific">Burkholderia lata (strain ATCC 17760 / DSM 23089 / LMG 22485 / NCIMB 9086 / R18194 / 383)</name>
    <dbReference type="NCBI Taxonomy" id="482957"/>
    <lineage>
        <taxon>Bacteria</taxon>
        <taxon>Pseudomonadati</taxon>
        <taxon>Pseudomonadota</taxon>
        <taxon>Betaproteobacteria</taxon>
        <taxon>Burkholderiales</taxon>
        <taxon>Burkholderiaceae</taxon>
        <taxon>Burkholderia</taxon>
        <taxon>Burkholderia cepacia complex</taxon>
    </lineage>
</organism>
<dbReference type="GO" id="GO:0003984">
    <property type="term" value="F:acetolactate synthase activity"/>
    <property type="evidence" value="ECO:0007669"/>
    <property type="project" value="TreeGrafter"/>
</dbReference>
<dbReference type="InterPro" id="IPR029061">
    <property type="entry name" value="THDP-binding"/>
</dbReference>